<reference evidence="2" key="1">
    <citation type="journal article" date="2017" name="Nat. Ecol. Evol.">
        <title>Genome expansion and lineage-specific genetic innovations in the forest pathogenic fungi Armillaria.</title>
        <authorList>
            <person name="Sipos G."/>
            <person name="Prasanna A.N."/>
            <person name="Walter M.C."/>
            <person name="O'Connor E."/>
            <person name="Balint B."/>
            <person name="Krizsan K."/>
            <person name="Kiss B."/>
            <person name="Hess J."/>
            <person name="Varga T."/>
            <person name="Slot J."/>
            <person name="Riley R."/>
            <person name="Boka B."/>
            <person name="Rigling D."/>
            <person name="Barry K."/>
            <person name="Lee J."/>
            <person name="Mihaltcheva S."/>
            <person name="LaButti K."/>
            <person name="Lipzen A."/>
            <person name="Waldron R."/>
            <person name="Moloney N.M."/>
            <person name="Sperisen C."/>
            <person name="Kredics L."/>
            <person name="Vagvoelgyi C."/>
            <person name="Patrignani A."/>
            <person name="Fitzpatrick D."/>
            <person name="Nagy I."/>
            <person name="Doyle S."/>
            <person name="Anderson J.B."/>
            <person name="Grigoriev I.V."/>
            <person name="Gueldener U."/>
            <person name="Muensterkoetter M."/>
            <person name="Nagy L.G."/>
        </authorList>
    </citation>
    <scope>NUCLEOTIDE SEQUENCE [LARGE SCALE GENOMIC DNA]</scope>
    <source>
        <strain evidence="2">C18/9</strain>
    </source>
</reference>
<dbReference type="Proteomes" id="UP000219338">
    <property type="component" value="Unassembled WGS sequence"/>
</dbReference>
<protein>
    <submittedName>
        <fullName evidence="1">Uncharacterized protein</fullName>
    </submittedName>
</protein>
<name>A0A284QKP2_ARMOS</name>
<gene>
    <name evidence="1" type="ORF">ARMOST_00294</name>
</gene>
<proteinExistence type="predicted"/>
<sequence>MTAAAISSELLGQALDQEDLRGKTADRCFSFFHFFDIDRIQLDTPARCSKRPCDPARSLAGSEAASSLARLPKSSNDFFCQKVLVPGHVVFQIFCVVALARDPIPSMSTSRVRVLTDHPP</sequence>
<organism evidence="1 2">
    <name type="scientific">Armillaria ostoyae</name>
    <name type="common">Armillaria root rot fungus</name>
    <dbReference type="NCBI Taxonomy" id="47428"/>
    <lineage>
        <taxon>Eukaryota</taxon>
        <taxon>Fungi</taxon>
        <taxon>Dikarya</taxon>
        <taxon>Basidiomycota</taxon>
        <taxon>Agaricomycotina</taxon>
        <taxon>Agaricomycetes</taxon>
        <taxon>Agaricomycetidae</taxon>
        <taxon>Agaricales</taxon>
        <taxon>Marasmiineae</taxon>
        <taxon>Physalacriaceae</taxon>
        <taxon>Armillaria</taxon>
    </lineage>
</organism>
<evidence type="ECO:0000313" key="1">
    <source>
        <dbReference type="EMBL" id="SJK97044.1"/>
    </source>
</evidence>
<dbReference type="EMBL" id="FUEG01000001">
    <property type="protein sequence ID" value="SJK97044.1"/>
    <property type="molecule type" value="Genomic_DNA"/>
</dbReference>
<dbReference type="AlphaFoldDB" id="A0A284QKP2"/>
<keyword evidence="2" id="KW-1185">Reference proteome</keyword>
<accession>A0A284QKP2</accession>
<evidence type="ECO:0000313" key="2">
    <source>
        <dbReference type="Proteomes" id="UP000219338"/>
    </source>
</evidence>